<feature type="region of interest" description="Disordered" evidence="1">
    <location>
        <begin position="111"/>
        <end position="141"/>
    </location>
</feature>
<organism evidence="3 4">
    <name type="scientific">SAR86 cluster bacterium</name>
    <dbReference type="NCBI Taxonomy" id="2030880"/>
    <lineage>
        <taxon>Bacteria</taxon>
        <taxon>Pseudomonadati</taxon>
        <taxon>Pseudomonadota</taxon>
        <taxon>Gammaproteobacteria</taxon>
        <taxon>SAR86 cluster</taxon>
    </lineage>
</organism>
<dbReference type="EMBL" id="NVWI01000010">
    <property type="protein sequence ID" value="PCJ40207.1"/>
    <property type="molecule type" value="Genomic_DNA"/>
</dbReference>
<gene>
    <name evidence="3" type="ORF">COA71_11915</name>
</gene>
<evidence type="ECO:0000313" key="4">
    <source>
        <dbReference type="Proteomes" id="UP000228987"/>
    </source>
</evidence>
<name>A0A2A5C8Q9_9GAMM</name>
<proteinExistence type="predicted"/>
<evidence type="ECO:0000313" key="3">
    <source>
        <dbReference type="EMBL" id="PCJ40207.1"/>
    </source>
</evidence>
<evidence type="ECO:0000256" key="1">
    <source>
        <dbReference type="SAM" id="MobiDB-lite"/>
    </source>
</evidence>
<comment type="caution">
    <text evidence="3">The sequence shown here is derived from an EMBL/GenBank/DDBJ whole genome shotgun (WGS) entry which is preliminary data.</text>
</comment>
<keyword evidence="2" id="KW-0472">Membrane</keyword>
<accession>A0A2A5C8Q9</accession>
<dbReference type="AlphaFoldDB" id="A0A2A5C8Q9"/>
<keyword evidence="2" id="KW-0812">Transmembrane</keyword>
<sequence>MEYWYFIPLDSSFFYPLLIALLFAVGFPFINTGIYAITIIAQKIYNKIKEGVLSESKVPYSTFSELRKTYEDSVVDNENDLAKKETQISKFAEENQNLVERIKELELSVNESANSNVESNDDNESEKADDNSNGDVLNDPSLPGIVKVNADQVVILHYLSQNPENYPLNVLHNNIRGKLKGDMIDFRSDLSELVKDKLLQLRTGGYSSTDLGVTLYNKMRKEKST</sequence>
<dbReference type="Proteomes" id="UP000228987">
    <property type="component" value="Unassembled WGS sequence"/>
</dbReference>
<feature type="transmembrane region" description="Helical" evidence="2">
    <location>
        <begin position="13"/>
        <end position="41"/>
    </location>
</feature>
<keyword evidence="2" id="KW-1133">Transmembrane helix</keyword>
<reference evidence="4" key="1">
    <citation type="submission" date="2017-08" db="EMBL/GenBank/DDBJ databases">
        <title>A dynamic microbial community with high functional redundancy inhabits the cold, oxic subseafloor aquifer.</title>
        <authorList>
            <person name="Tully B.J."/>
            <person name="Wheat C.G."/>
            <person name="Glazer B.T."/>
            <person name="Huber J.A."/>
        </authorList>
    </citation>
    <scope>NUCLEOTIDE SEQUENCE [LARGE SCALE GENOMIC DNA]</scope>
</reference>
<protein>
    <submittedName>
        <fullName evidence="3">Uncharacterized protein</fullName>
    </submittedName>
</protein>
<evidence type="ECO:0000256" key="2">
    <source>
        <dbReference type="SAM" id="Phobius"/>
    </source>
</evidence>